<keyword evidence="2" id="KW-1185">Reference proteome</keyword>
<organism evidence="1 2">
    <name type="scientific">Orchesella dallaii</name>
    <dbReference type="NCBI Taxonomy" id="48710"/>
    <lineage>
        <taxon>Eukaryota</taxon>
        <taxon>Metazoa</taxon>
        <taxon>Ecdysozoa</taxon>
        <taxon>Arthropoda</taxon>
        <taxon>Hexapoda</taxon>
        <taxon>Collembola</taxon>
        <taxon>Entomobryomorpha</taxon>
        <taxon>Entomobryoidea</taxon>
        <taxon>Orchesellidae</taxon>
        <taxon>Orchesellinae</taxon>
        <taxon>Orchesella</taxon>
    </lineage>
</organism>
<proteinExistence type="predicted"/>
<gene>
    <name evidence="1" type="ORF">ODALV1_LOCUS17844</name>
</gene>
<reference evidence="1 2" key="1">
    <citation type="submission" date="2024-08" db="EMBL/GenBank/DDBJ databases">
        <authorList>
            <person name="Cucini C."/>
            <person name="Frati F."/>
        </authorList>
    </citation>
    <scope>NUCLEOTIDE SEQUENCE [LARGE SCALE GENOMIC DNA]</scope>
</reference>
<evidence type="ECO:0000313" key="1">
    <source>
        <dbReference type="EMBL" id="CAL8117760.1"/>
    </source>
</evidence>
<dbReference type="Proteomes" id="UP001642540">
    <property type="component" value="Unassembled WGS sequence"/>
</dbReference>
<name>A0ABP1R2E6_9HEXA</name>
<accession>A0ABP1R2E6</accession>
<dbReference type="EMBL" id="CAXLJM020000056">
    <property type="protein sequence ID" value="CAL8117760.1"/>
    <property type="molecule type" value="Genomic_DNA"/>
</dbReference>
<evidence type="ECO:0000313" key="2">
    <source>
        <dbReference type="Proteomes" id="UP001642540"/>
    </source>
</evidence>
<comment type="caution">
    <text evidence="1">The sequence shown here is derived from an EMBL/GenBank/DDBJ whole genome shotgun (WGS) entry which is preliminary data.</text>
</comment>
<sequence length="217" mass="25105">MKKKTFNDKFCLLSILLLNQQSRRRAVSLQNGSATKCGAVKNVLNIFHSGATNPANLMLRIRYVQPSDNPHAALGLLMWSFEPDPKRYGGNRRFAKASDATPEKYATKCLCRTNFFGYPVMGWRRQTDQRQEACSAPLSSTNQFIDDINKREDDRHSTASSSSRRRQQDWELHRIKFQIELNETKMQQMKLVCKQTDVKMEILKDEVEEGKILQMKK</sequence>
<protein>
    <submittedName>
        <fullName evidence="1">Uncharacterized protein</fullName>
    </submittedName>
</protein>